<feature type="transmembrane region" description="Helical" evidence="2">
    <location>
        <begin position="361"/>
        <end position="384"/>
    </location>
</feature>
<organism evidence="4 5">
    <name type="scientific">Trichosporon asahii var. asahii (strain ATCC 90039 / CBS 2479 / JCM 2466 / KCTC 7840 / NBRC 103889/ NCYC 2677 / UAMH 7654)</name>
    <name type="common">Yeast</name>
    <dbReference type="NCBI Taxonomy" id="1186058"/>
    <lineage>
        <taxon>Eukaryota</taxon>
        <taxon>Fungi</taxon>
        <taxon>Dikarya</taxon>
        <taxon>Basidiomycota</taxon>
        <taxon>Agaricomycotina</taxon>
        <taxon>Tremellomycetes</taxon>
        <taxon>Trichosporonales</taxon>
        <taxon>Trichosporonaceae</taxon>
        <taxon>Trichosporon</taxon>
    </lineage>
</organism>
<dbReference type="KEGG" id="tasa:A1Q1_00505"/>
<accession>J6EZV9</accession>
<name>J6EZV9_TRIAS</name>
<dbReference type="HOGENOM" id="CLU_030902_0_0_1"/>
<dbReference type="EMBL" id="ALBS01000124">
    <property type="protein sequence ID" value="EJT50204.1"/>
    <property type="molecule type" value="Genomic_DNA"/>
</dbReference>
<keyword evidence="3" id="KW-0732">Signal</keyword>
<keyword evidence="2" id="KW-0472">Membrane</keyword>
<evidence type="ECO:0000256" key="1">
    <source>
        <dbReference type="SAM" id="MobiDB-lite"/>
    </source>
</evidence>
<feature type="signal peptide" evidence="3">
    <location>
        <begin position="1"/>
        <end position="21"/>
    </location>
</feature>
<evidence type="ECO:0000256" key="2">
    <source>
        <dbReference type="SAM" id="Phobius"/>
    </source>
</evidence>
<evidence type="ECO:0000256" key="3">
    <source>
        <dbReference type="SAM" id="SignalP"/>
    </source>
</evidence>
<feature type="compositionally biased region" description="Basic and acidic residues" evidence="1">
    <location>
        <begin position="600"/>
        <end position="613"/>
    </location>
</feature>
<proteinExistence type="predicted"/>
<keyword evidence="2" id="KW-0812">Transmembrane</keyword>
<dbReference type="Proteomes" id="UP000002748">
    <property type="component" value="Unassembled WGS sequence"/>
</dbReference>
<dbReference type="RefSeq" id="XP_014181295.1">
    <property type="nucleotide sequence ID" value="XM_014325820.1"/>
</dbReference>
<evidence type="ECO:0000313" key="5">
    <source>
        <dbReference type="Proteomes" id="UP000002748"/>
    </source>
</evidence>
<keyword evidence="2" id="KW-1133">Transmembrane helix</keyword>
<feature type="region of interest" description="Disordered" evidence="1">
    <location>
        <begin position="415"/>
        <end position="613"/>
    </location>
</feature>
<protein>
    <submittedName>
        <fullName evidence="4">Uncharacterized protein</fullName>
    </submittedName>
</protein>
<reference evidence="4 5" key="1">
    <citation type="journal article" date="2012" name="Eukaryot. Cell">
        <title>Draft genome sequence of CBS 2479, the standard type strain of Trichosporon asahii.</title>
        <authorList>
            <person name="Yang R.Y."/>
            <person name="Li H.T."/>
            <person name="Zhu H."/>
            <person name="Zhou G.P."/>
            <person name="Wang M."/>
            <person name="Wang L."/>
        </authorList>
    </citation>
    <scope>NUCLEOTIDE SEQUENCE [LARGE SCALE GENOMIC DNA]</scope>
    <source>
        <strain evidence="5">ATCC 90039 / CBS 2479 / JCM 2466 / KCTC 7840 / NCYC 2677 / UAMH 7654</strain>
    </source>
</reference>
<dbReference type="AlphaFoldDB" id="J6EZV9"/>
<evidence type="ECO:0000313" key="4">
    <source>
        <dbReference type="EMBL" id="EJT50204.1"/>
    </source>
</evidence>
<comment type="caution">
    <text evidence="4">The sequence shown here is derived from an EMBL/GenBank/DDBJ whole genome shotgun (WGS) entry which is preliminary data.</text>
</comment>
<gene>
    <name evidence="4" type="ORF">A1Q1_00505</name>
</gene>
<sequence>MAALSWFLYAFLIGLVPTATSQFNTTVNFTLTSMDPMIDMDGALKAQPLTLDERTGYRKFDFARVTLAHAWFVGTGFSVHGFGTWDNESEKPTSAPMVARLKYVYNNTQVPGDRTPFTQYLGNEQGPPNEFGDLSLPLAAYQIDFMYYPFATAEFHNLTVQVPIRTQAPNLEALQSQAELSPTVRAGELNVAMTVSRGNSHENELRAGGIIDWPLPGSNATLSKRAPFNYDVVDDSVVLKNSIELTYKVPANTTLIQILGPVGKYNQSFDGSRCFAALDPHPPWWRNFSFPLSASYKLLNQTNRTMFLLPVDPAVDTTVIVGPRQFAHKLTTSNYTLANMVADNSSSTDSQSAKSGTNKTATIVGVVVGVGGALILTGLALWLLRRHKAKKREEETKAGATPYVVSEKELYRTASWSPHNADGTAPSANAEARPRDSDEDRPPRRIVREQDAEEYEVLPPLYREWQPRPGPEGDSSPSQAPPPESHPADTPSGLSDSNVDPISLKDDYVRALGSSAGPSSVTSPPQPARTPKGGHATELSANEEKCAPERPGTSPPSQDNRPLNDEALLPNVQRRSRALPEIPTAGASNDAGPVAAPVRRPGELARDYKRAFL</sequence>
<feature type="compositionally biased region" description="Basic and acidic residues" evidence="1">
    <location>
        <begin position="432"/>
        <end position="450"/>
    </location>
</feature>
<feature type="chain" id="PRO_5003788004" evidence="3">
    <location>
        <begin position="22"/>
        <end position="613"/>
    </location>
</feature>
<dbReference type="GeneID" id="25984019"/>
<dbReference type="VEuPathDB" id="FungiDB:A1Q1_00505"/>